<feature type="non-terminal residue" evidence="1">
    <location>
        <position position="76"/>
    </location>
</feature>
<keyword evidence="2" id="KW-1185">Reference proteome</keyword>
<reference evidence="1 2" key="1">
    <citation type="submission" date="2018-06" db="EMBL/GenBank/DDBJ databases">
        <title>A transcriptomic atlas of mushroom development highlights an independent origin of complex multicellularity.</title>
        <authorList>
            <consortium name="DOE Joint Genome Institute"/>
            <person name="Krizsan K."/>
            <person name="Almasi E."/>
            <person name="Merenyi Z."/>
            <person name="Sahu N."/>
            <person name="Viragh M."/>
            <person name="Koszo T."/>
            <person name="Mondo S."/>
            <person name="Kiss B."/>
            <person name="Balint B."/>
            <person name="Kues U."/>
            <person name="Barry K."/>
            <person name="Hegedus J.C."/>
            <person name="Henrissat B."/>
            <person name="Johnson J."/>
            <person name="Lipzen A."/>
            <person name="Ohm R."/>
            <person name="Nagy I."/>
            <person name="Pangilinan J."/>
            <person name="Yan J."/>
            <person name="Xiong Y."/>
            <person name="Grigoriev I.V."/>
            <person name="Hibbett D.S."/>
            <person name="Nagy L.G."/>
        </authorList>
    </citation>
    <scope>NUCLEOTIDE SEQUENCE [LARGE SCALE GENOMIC DNA]</scope>
    <source>
        <strain evidence="1 2">SZMC22713</strain>
    </source>
</reference>
<proteinExistence type="predicted"/>
<feature type="non-terminal residue" evidence="1">
    <location>
        <position position="1"/>
    </location>
</feature>
<dbReference type="Proteomes" id="UP000294933">
    <property type="component" value="Unassembled WGS sequence"/>
</dbReference>
<dbReference type="EMBL" id="ML170211">
    <property type="protein sequence ID" value="TDL18242.1"/>
    <property type="molecule type" value="Genomic_DNA"/>
</dbReference>
<gene>
    <name evidence="1" type="ORF">BD410DRAFT_679208</name>
</gene>
<protein>
    <submittedName>
        <fullName evidence="1">Uncharacterized protein</fullName>
    </submittedName>
</protein>
<dbReference type="AlphaFoldDB" id="A0A4Y7PTQ5"/>
<accession>A0A4Y7PTQ5</accession>
<sequence length="76" mass="8614">DMTKQDWISALTLAVMWEFDSVRKAAIDGLDKLPLTEVERVIIANDFKVIEWRATAYTRLVLRDSSLSSEDIDALG</sequence>
<name>A0A4Y7PTQ5_9AGAM</name>
<evidence type="ECO:0000313" key="2">
    <source>
        <dbReference type="Proteomes" id="UP000294933"/>
    </source>
</evidence>
<organism evidence="1 2">
    <name type="scientific">Rickenella mellea</name>
    <dbReference type="NCBI Taxonomy" id="50990"/>
    <lineage>
        <taxon>Eukaryota</taxon>
        <taxon>Fungi</taxon>
        <taxon>Dikarya</taxon>
        <taxon>Basidiomycota</taxon>
        <taxon>Agaricomycotina</taxon>
        <taxon>Agaricomycetes</taxon>
        <taxon>Hymenochaetales</taxon>
        <taxon>Rickenellaceae</taxon>
        <taxon>Rickenella</taxon>
    </lineage>
</organism>
<evidence type="ECO:0000313" key="1">
    <source>
        <dbReference type="EMBL" id="TDL18242.1"/>
    </source>
</evidence>
<dbReference type="OrthoDB" id="2367075at2759"/>
<dbReference type="VEuPathDB" id="FungiDB:BD410DRAFT_679208"/>